<dbReference type="EMBL" id="KE346374">
    <property type="protein sequence ID" value="KJE97327.1"/>
    <property type="molecule type" value="Genomic_DNA"/>
</dbReference>
<dbReference type="AlphaFoldDB" id="A0A0D2VZN5"/>
<name>A0A0D2VZN5_CAPO3</name>
<accession>A0A0D2VZN5</accession>
<dbReference type="Proteomes" id="UP000008743">
    <property type="component" value="Unassembled WGS sequence"/>
</dbReference>
<feature type="signal peptide" evidence="1">
    <location>
        <begin position="1"/>
        <end position="27"/>
    </location>
</feature>
<evidence type="ECO:0000313" key="3">
    <source>
        <dbReference type="Proteomes" id="UP000008743"/>
    </source>
</evidence>
<keyword evidence="3" id="KW-1185">Reference proteome</keyword>
<feature type="chain" id="PRO_5002254000" evidence="1">
    <location>
        <begin position="28"/>
        <end position="188"/>
    </location>
</feature>
<evidence type="ECO:0000313" key="2">
    <source>
        <dbReference type="EMBL" id="KJE97327.1"/>
    </source>
</evidence>
<reference evidence="3" key="1">
    <citation type="submission" date="2011-02" db="EMBL/GenBank/DDBJ databases">
        <title>The Genome Sequence of Capsaspora owczarzaki ATCC 30864.</title>
        <authorList>
            <person name="Russ C."/>
            <person name="Cuomo C."/>
            <person name="Burger G."/>
            <person name="Gray M.W."/>
            <person name="Holland P.W.H."/>
            <person name="King N."/>
            <person name="Lang F.B.F."/>
            <person name="Roger A.J."/>
            <person name="Ruiz-Trillo I."/>
            <person name="Young S.K."/>
            <person name="Zeng Q."/>
            <person name="Gargeya S."/>
            <person name="Alvarado L."/>
            <person name="Berlin A."/>
            <person name="Chapman S.B."/>
            <person name="Chen Z."/>
            <person name="Freedman E."/>
            <person name="Gellesch M."/>
            <person name="Goldberg J."/>
            <person name="Griggs A."/>
            <person name="Gujja S."/>
            <person name="Heilman E."/>
            <person name="Heiman D."/>
            <person name="Howarth C."/>
            <person name="Mehta T."/>
            <person name="Neiman D."/>
            <person name="Pearson M."/>
            <person name="Roberts A."/>
            <person name="Saif S."/>
            <person name="Shea T."/>
            <person name="Shenoy N."/>
            <person name="Sisk P."/>
            <person name="Stolte C."/>
            <person name="Sykes S."/>
            <person name="White J."/>
            <person name="Yandava C."/>
            <person name="Haas B."/>
            <person name="Nusbaum C."/>
            <person name="Birren B."/>
        </authorList>
    </citation>
    <scope>NUCLEOTIDE SEQUENCE</scope>
    <source>
        <strain evidence="3">ATCC 30864</strain>
    </source>
</reference>
<evidence type="ECO:0000256" key="1">
    <source>
        <dbReference type="SAM" id="SignalP"/>
    </source>
</evidence>
<keyword evidence="1" id="KW-0732">Signal</keyword>
<organism evidence="2 3">
    <name type="scientific">Capsaspora owczarzaki (strain ATCC 30864)</name>
    <dbReference type="NCBI Taxonomy" id="595528"/>
    <lineage>
        <taxon>Eukaryota</taxon>
        <taxon>Filasterea</taxon>
        <taxon>Capsaspora</taxon>
    </lineage>
</organism>
<proteinExistence type="predicted"/>
<sequence length="188" mass="19579">MARAVGLAAVCAALFALGLLAAERSTAIPVRVATDATDGRPDLGASASARCSAVAGIHLRTLALCLIHIRIRQHWKCLDGGAIDFNVMTRRAQCQSTTSVLELISGGYFSRVVPGATTCFVHALSGEIAVQVVSCSVGLVPTTCPSVCVRSHESAVLEPSAGTKDSIVLEVHCAQHARFILVELTPSS</sequence>
<protein>
    <submittedName>
        <fullName evidence="2">Uncharacterized protein</fullName>
    </submittedName>
</protein>
<dbReference type="InParanoid" id="A0A0D2VZN5"/>
<gene>
    <name evidence="2" type="ORF">CAOG_010105</name>
</gene>